<dbReference type="AlphaFoldDB" id="A0A0B6ZL90"/>
<proteinExistence type="predicted"/>
<feature type="compositionally biased region" description="Polar residues" evidence="1">
    <location>
        <begin position="7"/>
        <end position="18"/>
    </location>
</feature>
<feature type="compositionally biased region" description="Low complexity" evidence="1">
    <location>
        <begin position="20"/>
        <end position="31"/>
    </location>
</feature>
<evidence type="ECO:0000313" key="2">
    <source>
        <dbReference type="EMBL" id="CEK68631.1"/>
    </source>
</evidence>
<evidence type="ECO:0000256" key="1">
    <source>
        <dbReference type="SAM" id="MobiDB-lite"/>
    </source>
</evidence>
<reference evidence="2" key="1">
    <citation type="submission" date="2014-12" db="EMBL/GenBank/DDBJ databases">
        <title>Insight into the proteome of Arion vulgaris.</title>
        <authorList>
            <person name="Aradska J."/>
            <person name="Bulat T."/>
            <person name="Smidak R."/>
            <person name="Sarate P."/>
            <person name="Gangsoo J."/>
            <person name="Sialana F."/>
            <person name="Bilban M."/>
            <person name="Lubec G."/>
        </authorList>
    </citation>
    <scope>NUCLEOTIDE SEQUENCE</scope>
    <source>
        <tissue evidence="2">Skin</tissue>
    </source>
</reference>
<protein>
    <submittedName>
        <fullName evidence="2">Uncharacterized protein</fullName>
    </submittedName>
</protein>
<feature type="non-terminal residue" evidence="2">
    <location>
        <position position="1"/>
    </location>
</feature>
<gene>
    <name evidence="2" type="primary">ORF67066</name>
</gene>
<dbReference type="EMBL" id="HACG01021766">
    <property type="protein sequence ID" value="CEK68631.1"/>
    <property type="molecule type" value="Transcribed_RNA"/>
</dbReference>
<feature type="compositionally biased region" description="Polar residues" evidence="1">
    <location>
        <begin position="61"/>
        <end position="70"/>
    </location>
</feature>
<sequence length="174" mass="19692">DYMPKPRNNNDIGRSRNQIHVPSPVHSSKPSNYHPTDHQDSLPSDSSFVPSVESDVDYMPRQQNVRNRFLNTMPHYPRESMSPLESVSSQDSTSSRSSRPPPYSPGPNLQAARSHSQERLDLSRGSRDHLQEQPPPYSQGGAGVHMPRHHGGSRDVSYIPRKTQPRNESYETEI</sequence>
<organism evidence="2">
    <name type="scientific">Arion vulgaris</name>
    <dbReference type="NCBI Taxonomy" id="1028688"/>
    <lineage>
        <taxon>Eukaryota</taxon>
        <taxon>Metazoa</taxon>
        <taxon>Spiralia</taxon>
        <taxon>Lophotrochozoa</taxon>
        <taxon>Mollusca</taxon>
        <taxon>Gastropoda</taxon>
        <taxon>Heterobranchia</taxon>
        <taxon>Euthyneura</taxon>
        <taxon>Panpulmonata</taxon>
        <taxon>Eupulmonata</taxon>
        <taxon>Stylommatophora</taxon>
        <taxon>Helicina</taxon>
        <taxon>Arionoidea</taxon>
        <taxon>Arionidae</taxon>
        <taxon>Arion</taxon>
    </lineage>
</organism>
<feature type="region of interest" description="Disordered" evidence="1">
    <location>
        <begin position="1"/>
        <end position="174"/>
    </location>
</feature>
<feature type="compositionally biased region" description="Low complexity" evidence="1">
    <location>
        <begin position="86"/>
        <end position="98"/>
    </location>
</feature>
<feature type="compositionally biased region" description="Basic and acidic residues" evidence="1">
    <location>
        <begin position="115"/>
        <end position="131"/>
    </location>
</feature>
<accession>A0A0B6ZL90</accession>
<name>A0A0B6ZL90_9EUPU</name>